<evidence type="ECO:0000313" key="2">
    <source>
        <dbReference type="EMBL" id="PPK68458.1"/>
    </source>
</evidence>
<reference evidence="2 3" key="1">
    <citation type="submission" date="2018-02" db="EMBL/GenBank/DDBJ databases">
        <title>Genomic Encyclopedia of Archaeal and Bacterial Type Strains, Phase II (KMG-II): from individual species to whole genera.</title>
        <authorList>
            <person name="Goeker M."/>
        </authorList>
    </citation>
    <scope>NUCLEOTIDE SEQUENCE [LARGE SCALE GENOMIC DNA]</scope>
    <source>
        <strain evidence="2 3">YU 961-1</strain>
    </source>
</reference>
<dbReference type="EMBL" id="PTIX01000005">
    <property type="protein sequence ID" value="PPK68458.1"/>
    <property type="molecule type" value="Genomic_DNA"/>
</dbReference>
<dbReference type="RefSeq" id="WP_104479062.1">
    <property type="nucleotide sequence ID" value="NZ_CP154825.1"/>
</dbReference>
<evidence type="ECO:0000256" key="1">
    <source>
        <dbReference type="SAM" id="MobiDB-lite"/>
    </source>
</evidence>
<dbReference type="OrthoDB" id="197187at2"/>
<proteinExistence type="predicted"/>
<dbReference type="Gene3D" id="2.60.200.60">
    <property type="match status" value="1"/>
</dbReference>
<protein>
    <submittedName>
        <fullName evidence="2">PAAR motif-containing protein</fullName>
    </submittedName>
</protein>
<evidence type="ECO:0000313" key="3">
    <source>
        <dbReference type="Proteomes" id="UP000239203"/>
    </source>
</evidence>
<accession>A0A2S6GT75</accession>
<dbReference type="AlphaFoldDB" id="A0A2S6GT75"/>
<keyword evidence="3" id="KW-1185">Reference proteome</keyword>
<dbReference type="Proteomes" id="UP000239203">
    <property type="component" value="Unassembled WGS sequence"/>
</dbReference>
<organism evidence="2 3">
    <name type="scientific">Actinokineospora auranticolor</name>
    <dbReference type="NCBI Taxonomy" id="155976"/>
    <lineage>
        <taxon>Bacteria</taxon>
        <taxon>Bacillati</taxon>
        <taxon>Actinomycetota</taxon>
        <taxon>Actinomycetes</taxon>
        <taxon>Pseudonocardiales</taxon>
        <taxon>Pseudonocardiaceae</taxon>
        <taxon>Actinokineospora</taxon>
    </lineage>
</organism>
<dbReference type="InterPro" id="IPR008727">
    <property type="entry name" value="PAAR_motif"/>
</dbReference>
<feature type="region of interest" description="Disordered" evidence="1">
    <location>
        <begin position="1"/>
        <end position="22"/>
    </location>
</feature>
<gene>
    <name evidence="2" type="ORF">CLV40_105181</name>
</gene>
<sequence>MPAAARITDTTSHTRLPPPTGVLLAPVPPPPRLMSVFIAGRPAVVLASVHQCAIHPQLGPLNRVMPLPRPRQVFVGGAPLACVGDLTTCGATILTGAPNVIIGERP</sequence>
<dbReference type="Pfam" id="PF05488">
    <property type="entry name" value="PAAR_motif"/>
    <property type="match status" value="1"/>
</dbReference>
<name>A0A2S6GT75_9PSEU</name>
<comment type="caution">
    <text evidence="2">The sequence shown here is derived from an EMBL/GenBank/DDBJ whole genome shotgun (WGS) entry which is preliminary data.</text>
</comment>